<keyword evidence="3" id="KW-1185">Reference proteome</keyword>
<accession>A0ABU5EV70</accession>
<gene>
    <name evidence="2" type="ORF">R5W23_006032</name>
</gene>
<feature type="non-terminal residue" evidence="2">
    <location>
        <position position="1"/>
    </location>
</feature>
<feature type="region of interest" description="Disordered" evidence="1">
    <location>
        <begin position="1"/>
        <end position="20"/>
    </location>
</feature>
<proteinExistence type="predicted"/>
<feature type="compositionally biased region" description="Basic and acidic residues" evidence="1">
    <location>
        <begin position="10"/>
        <end position="20"/>
    </location>
</feature>
<evidence type="ECO:0000313" key="2">
    <source>
        <dbReference type="EMBL" id="MDY3558859.1"/>
    </source>
</evidence>
<name>A0ABU5EV70_9BACT</name>
<comment type="caution">
    <text evidence="2">The sequence shown here is derived from an EMBL/GenBank/DDBJ whole genome shotgun (WGS) entry which is preliminary data.</text>
</comment>
<evidence type="ECO:0000256" key="1">
    <source>
        <dbReference type="SAM" id="MobiDB-lite"/>
    </source>
</evidence>
<dbReference type="Proteomes" id="UP001272242">
    <property type="component" value="Unassembled WGS sequence"/>
</dbReference>
<evidence type="ECO:0000313" key="3">
    <source>
        <dbReference type="Proteomes" id="UP001272242"/>
    </source>
</evidence>
<dbReference type="EMBL" id="JAXBLV010000064">
    <property type="protein sequence ID" value="MDY3558859.1"/>
    <property type="molecule type" value="Genomic_DNA"/>
</dbReference>
<reference evidence="3" key="1">
    <citation type="journal article" date="2023" name="Mar. Drugs">
        <title>Gemmata algarum, a Novel Planctomycete Isolated from an Algal Mat, Displays Antimicrobial Activity.</title>
        <authorList>
            <person name="Kumar G."/>
            <person name="Kallscheuer N."/>
            <person name="Kashif M."/>
            <person name="Ahamad S."/>
            <person name="Jagadeeshwari U."/>
            <person name="Pannikurungottu S."/>
            <person name="Haufschild T."/>
            <person name="Kabuu M."/>
            <person name="Sasikala C."/>
            <person name="Jogler C."/>
            <person name="Ramana C."/>
        </authorList>
    </citation>
    <scope>NUCLEOTIDE SEQUENCE [LARGE SCALE GENOMIC DNA]</scope>
    <source>
        <strain evidence="3">JC673</strain>
    </source>
</reference>
<protein>
    <submittedName>
        <fullName evidence="2">LysR family transcriptional regulator</fullName>
    </submittedName>
</protein>
<sequence>AQARSYLGNNRDRMNYPRYRREGLPTTSSLVESLVGEINARVKSTQKHWTRPAGAEPILQVRAAVLSQDDRLPRFFAQRPGCAFRKRDTLSHELEDATTQTVA</sequence>
<organism evidence="2 3">
    <name type="scientific">Gemmata algarum</name>
    <dbReference type="NCBI Taxonomy" id="2975278"/>
    <lineage>
        <taxon>Bacteria</taxon>
        <taxon>Pseudomonadati</taxon>
        <taxon>Planctomycetota</taxon>
        <taxon>Planctomycetia</taxon>
        <taxon>Gemmatales</taxon>
        <taxon>Gemmataceae</taxon>
        <taxon>Gemmata</taxon>
    </lineage>
</organism>